<proteinExistence type="predicted"/>
<dbReference type="GeneID" id="108252416"/>
<keyword evidence="5" id="KW-1133">Transmembrane helix</keyword>
<evidence type="ECO:0000259" key="6">
    <source>
        <dbReference type="PROSITE" id="PS50279"/>
    </source>
</evidence>
<dbReference type="PaxDb" id="121845-A0A1S4EC39"/>
<dbReference type="RefSeq" id="XP_026679518.1">
    <property type="nucleotide sequence ID" value="XM_026823717.1"/>
</dbReference>
<evidence type="ECO:0000313" key="8">
    <source>
        <dbReference type="RefSeq" id="XP_017299649.1"/>
    </source>
</evidence>
<sequence>MGNCVSSDPKYIGEPPFSSGKEGIGPRRNRRDLSLCTIVLMVLMLLTIIVLSVTLIWRSGSANIVEFQIPDVCLLPPEPGLCRGYFQKFYFNPSTGQCVQFIYGGCNGNGNRFDSEEDCIRTCKVTSKSWHKTLIHMMRKIFHHSNTT</sequence>
<accession>A0A1S4EC39</accession>
<dbReference type="FunFam" id="4.10.410.10:FF:000004">
    <property type="entry name" value="Tissue factor pathway inhibitor"/>
    <property type="match status" value="1"/>
</dbReference>
<dbReference type="InterPro" id="IPR050098">
    <property type="entry name" value="TFPI/VKTCI-like"/>
</dbReference>
<evidence type="ECO:0000256" key="3">
    <source>
        <dbReference type="ARBA" id="ARBA00023157"/>
    </source>
</evidence>
<dbReference type="InterPro" id="IPR036880">
    <property type="entry name" value="Kunitz_BPTI_sf"/>
</dbReference>
<reference evidence="8" key="1">
    <citation type="submission" date="2023-09" db="UniProtKB">
        <authorList>
            <consortium name="RefSeq"/>
        </authorList>
    </citation>
    <scope>IDENTIFICATION</scope>
</reference>
<keyword evidence="3" id="KW-1015">Disulfide bond</keyword>
<dbReference type="PRINTS" id="PR00759">
    <property type="entry name" value="BASICPTASE"/>
</dbReference>
<feature type="domain" description="BPTI/Kunitz inhibitor" evidence="6">
    <location>
        <begin position="73"/>
        <end position="123"/>
    </location>
</feature>
<dbReference type="AlphaFoldDB" id="A0A1S4EC39"/>
<dbReference type="PROSITE" id="PS00280">
    <property type="entry name" value="BPTI_KUNITZ_1"/>
    <property type="match status" value="1"/>
</dbReference>
<keyword evidence="5" id="KW-0812">Transmembrane</keyword>
<evidence type="ECO:0000256" key="4">
    <source>
        <dbReference type="SAM" id="MobiDB-lite"/>
    </source>
</evidence>
<dbReference type="InterPro" id="IPR020901">
    <property type="entry name" value="Prtase_inh_Kunz-CS"/>
</dbReference>
<organism evidence="8">
    <name type="scientific">Diaphorina citri</name>
    <name type="common">Asian citrus psyllid</name>
    <dbReference type="NCBI Taxonomy" id="121845"/>
    <lineage>
        <taxon>Eukaryota</taxon>
        <taxon>Metazoa</taxon>
        <taxon>Ecdysozoa</taxon>
        <taxon>Arthropoda</taxon>
        <taxon>Hexapoda</taxon>
        <taxon>Insecta</taxon>
        <taxon>Pterygota</taxon>
        <taxon>Neoptera</taxon>
        <taxon>Paraneoptera</taxon>
        <taxon>Hemiptera</taxon>
        <taxon>Sternorrhyncha</taxon>
        <taxon>Psylloidea</taxon>
        <taxon>Psyllidae</taxon>
        <taxon>Diaphorininae</taxon>
        <taxon>Diaphorina</taxon>
    </lineage>
</organism>
<gene>
    <name evidence="8 9" type="primary">LOC108252416</name>
</gene>
<dbReference type="KEGG" id="dci:108252416"/>
<evidence type="ECO:0000313" key="7">
    <source>
        <dbReference type="Proteomes" id="UP000079169"/>
    </source>
</evidence>
<dbReference type="PANTHER" id="PTHR10083">
    <property type="entry name" value="KUNITZ-TYPE PROTEASE INHIBITOR-RELATED"/>
    <property type="match status" value="1"/>
</dbReference>
<evidence type="ECO:0000256" key="2">
    <source>
        <dbReference type="ARBA" id="ARBA00022900"/>
    </source>
</evidence>
<dbReference type="PANTHER" id="PTHR10083:SF328">
    <property type="entry name" value="TISSUE FACTOR PATHWAY INHIBITOR"/>
    <property type="match status" value="1"/>
</dbReference>
<feature type="region of interest" description="Disordered" evidence="4">
    <location>
        <begin position="1"/>
        <end position="25"/>
    </location>
</feature>
<feature type="transmembrane region" description="Helical" evidence="5">
    <location>
        <begin position="33"/>
        <end position="57"/>
    </location>
</feature>
<dbReference type="SUPFAM" id="SSF57362">
    <property type="entry name" value="BPTI-like"/>
    <property type="match status" value="1"/>
</dbReference>
<evidence type="ECO:0000313" key="9">
    <source>
        <dbReference type="RefSeq" id="XP_026679518.1"/>
    </source>
</evidence>
<evidence type="ECO:0000256" key="5">
    <source>
        <dbReference type="SAM" id="Phobius"/>
    </source>
</evidence>
<protein>
    <submittedName>
        <fullName evidence="8 9">Blackelin-4-like isoform X1</fullName>
    </submittedName>
</protein>
<dbReference type="Pfam" id="PF00014">
    <property type="entry name" value="Kunitz_BPTI"/>
    <property type="match status" value="1"/>
</dbReference>
<dbReference type="STRING" id="121845.A0A1S4EC39"/>
<keyword evidence="1" id="KW-0646">Protease inhibitor</keyword>
<dbReference type="Gene3D" id="4.10.410.10">
    <property type="entry name" value="Pancreatic trypsin inhibitor Kunitz domain"/>
    <property type="match status" value="1"/>
</dbReference>
<keyword evidence="5" id="KW-0472">Membrane</keyword>
<keyword evidence="7" id="KW-1185">Reference proteome</keyword>
<dbReference type="CDD" id="cd22638">
    <property type="entry name" value="Kunitz_amblin-like"/>
    <property type="match status" value="1"/>
</dbReference>
<dbReference type="GO" id="GO:0005615">
    <property type="term" value="C:extracellular space"/>
    <property type="evidence" value="ECO:0007669"/>
    <property type="project" value="TreeGrafter"/>
</dbReference>
<dbReference type="RefSeq" id="XP_017299649.1">
    <property type="nucleotide sequence ID" value="XM_017444160.2"/>
</dbReference>
<dbReference type="PROSITE" id="PS50279">
    <property type="entry name" value="BPTI_KUNITZ_2"/>
    <property type="match status" value="1"/>
</dbReference>
<name>A0A1S4EC39_DIACI</name>
<dbReference type="InterPro" id="IPR002223">
    <property type="entry name" value="Kunitz_BPTI"/>
</dbReference>
<keyword evidence="2" id="KW-0722">Serine protease inhibitor</keyword>
<dbReference type="GO" id="GO:0004867">
    <property type="term" value="F:serine-type endopeptidase inhibitor activity"/>
    <property type="evidence" value="ECO:0007669"/>
    <property type="project" value="UniProtKB-KW"/>
</dbReference>
<dbReference type="Proteomes" id="UP000079169">
    <property type="component" value="Unplaced"/>
</dbReference>
<evidence type="ECO:0000256" key="1">
    <source>
        <dbReference type="ARBA" id="ARBA00022690"/>
    </source>
</evidence>
<dbReference type="SMART" id="SM00131">
    <property type="entry name" value="KU"/>
    <property type="match status" value="1"/>
</dbReference>